<keyword evidence="2" id="KW-1185">Reference proteome</keyword>
<name>A0ABY4BJM6_9FLAO</name>
<sequence length="76" mass="8522">MKKNISLLFLTVNFAGNTSAIDKTAKPQSLFVKKILNCKIDSIDLLKKFSCSFFITTVVRNANTKFTNNYTLNNGL</sequence>
<accession>A0ABY4BJM6</accession>
<evidence type="ECO:0000313" key="2">
    <source>
        <dbReference type="Proteomes" id="UP000831068"/>
    </source>
</evidence>
<organism evidence="1 2">
    <name type="scientific">Chryseobacterium oryzae</name>
    <dbReference type="NCBI Taxonomy" id="2929799"/>
    <lineage>
        <taxon>Bacteria</taxon>
        <taxon>Pseudomonadati</taxon>
        <taxon>Bacteroidota</taxon>
        <taxon>Flavobacteriia</taxon>
        <taxon>Flavobacteriales</taxon>
        <taxon>Weeksellaceae</taxon>
        <taxon>Chryseobacterium group</taxon>
        <taxon>Chryseobacterium</taxon>
    </lineage>
</organism>
<dbReference type="EMBL" id="CP094529">
    <property type="protein sequence ID" value="UOE39380.1"/>
    <property type="molecule type" value="Genomic_DNA"/>
</dbReference>
<dbReference type="Proteomes" id="UP000831068">
    <property type="component" value="Chromosome"/>
</dbReference>
<protein>
    <submittedName>
        <fullName evidence="1">Uncharacterized protein</fullName>
    </submittedName>
</protein>
<proteinExistence type="predicted"/>
<evidence type="ECO:0000313" key="1">
    <source>
        <dbReference type="EMBL" id="UOE39380.1"/>
    </source>
</evidence>
<dbReference type="RefSeq" id="WP_243577550.1">
    <property type="nucleotide sequence ID" value="NZ_CP094529.1"/>
</dbReference>
<reference evidence="1 2" key="1">
    <citation type="submission" date="2022-03" db="EMBL/GenBank/DDBJ databases">
        <title>Chryseobacterium sp. isolated from the Andong Sikhe.</title>
        <authorList>
            <person name="Won M."/>
            <person name="Kim S.-J."/>
            <person name="Kwon S.-W."/>
        </authorList>
    </citation>
    <scope>NUCLEOTIDE SEQUENCE [LARGE SCALE GENOMIC DNA]</scope>
    <source>
        <strain evidence="1 2">ADR-1</strain>
    </source>
</reference>
<gene>
    <name evidence="1" type="ORF">MTP08_06290</name>
</gene>